<comment type="caution">
    <text evidence="3">The sequence shown here is derived from an EMBL/GenBank/DDBJ whole genome shotgun (WGS) entry which is preliminary data.</text>
</comment>
<reference evidence="3 4" key="1">
    <citation type="submission" date="2016-07" db="EMBL/GenBank/DDBJ databases">
        <title>Pervasive Adenine N6-methylation of Active Genes in Fungi.</title>
        <authorList>
            <consortium name="DOE Joint Genome Institute"/>
            <person name="Mondo S.J."/>
            <person name="Dannebaum R.O."/>
            <person name="Kuo R.C."/>
            <person name="Labutti K."/>
            <person name="Haridas S."/>
            <person name="Kuo A."/>
            <person name="Salamov A."/>
            <person name="Ahrendt S.R."/>
            <person name="Lipzen A."/>
            <person name="Sullivan W."/>
            <person name="Andreopoulos W.B."/>
            <person name="Clum A."/>
            <person name="Lindquist E."/>
            <person name="Daum C."/>
            <person name="Ramamoorthy G.K."/>
            <person name="Gryganskyi A."/>
            <person name="Culley D."/>
            <person name="Magnuson J.K."/>
            <person name="James T.Y."/>
            <person name="O'Malley M.A."/>
            <person name="Stajich J.E."/>
            <person name="Spatafora J.W."/>
            <person name="Visel A."/>
            <person name="Grigoriev I.V."/>
        </authorList>
    </citation>
    <scope>NUCLEOTIDE SEQUENCE [LARGE SCALE GENOMIC DNA]</scope>
    <source>
        <strain evidence="3 4">NRRL 3116</strain>
    </source>
</reference>
<evidence type="ECO:0000256" key="1">
    <source>
        <dbReference type="SAM" id="MobiDB-lite"/>
    </source>
</evidence>
<dbReference type="EMBL" id="MCFF01000015">
    <property type="protein sequence ID" value="ORZ18268.1"/>
    <property type="molecule type" value="Genomic_DNA"/>
</dbReference>
<dbReference type="InParanoid" id="A0A1Y2GPU5"/>
<sequence length="538" mass="59100">MGILSPICFSSNQHHLYGIAVETDMEDLSPRVILIKSNPDPKSAADVAWTVLSSIKAAVLYDLSKRVGSRMCYVDEKEVFTYICTGVEKTPDVFSSAGVQFSPLYSVTEEGQNTGIGGWKNVDVMPPYPWTAEGLKATVLFHMTDASQNNVLIHSWIDSNSVLHFGVLDNISLQFNKGPDWMFPSFLPTLVRFHKNTLYIISDNPGFRNNTVSIITIPLNSPTIAPQPPTDLQFLGPKVFTKFTEASPELDSAIFFNAGFFDDTYYITYSAQINNITRVQQNQLFTMNIANFSTARDIPIGSVYPRFGVKAIHSTVFGERNMNPAYIYTEAIDQSNVSSIHQFTLSGPHAGQWSNVSYPISVTEPFGEERGSSPDIHRTVRPSGRLHSTAPDWGMILGTVLILLAMVGAFGHLLYVRHSERKAAKNDAAIAAAQQPLLKEESNSSGGEYGDPKILLQPGPQLIESQSRSNQSYQPGAMNTVIRHPEQQNLLSPSQSHVVSPSPGIGYTGAQAQAQIDRNLGSSEERRAPPIPSHSHPS</sequence>
<gene>
    <name evidence="3" type="ORF">BCR41DRAFT_421521</name>
</gene>
<evidence type="ECO:0000313" key="3">
    <source>
        <dbReference type="EMBL" id="ORZ18268.1"/>
    </source>
</evidence>
<protein>
    <submittedName>
        <fullName evidence="3">Uncharacterized protein</fullName>
    </submittedName>
</protein>
<evidence type="ECO:0000256" key="2">
    <source>
        <dbReference type="SAM" id="Phobius"/>
    </source>
</evidence>
<feature type="region of interest" description="Disordered" evidence="1">
    <location>
        <begin position="489"/>
        <end position="538"/>
    </location>
</feature>
<dbReference type="OrthoDB" id="2444659at2759"/>
<dbReference type="AlphaFoldDB" id="A0A1Y2GPU5"/>
<keyword evidence="4" id="KW-1185">Reference proteome</keyword>
<evidence type="ECO:0000313" key="4">
    <source>
        <dbReference type="Proteomes" id="UP000193648"/>
    </source>
</evidence>
<feature type="region of interest" description="Disordered" evidence="1">
    <location>
        <begin position="437"/>
        <end position="457"/>
    </location>
</feature>
<dbReference type="GeneID" id="33571880"/>
<dbReference type="Proteomes" id="UP000193648">
    <property type="component" value="Unassembled WGS sequence"/>
</dbReference>
<feature type="compositionally biased region" description="Low complexity" evidence="1">
    <location>
        <begin position="492"/>
        <end position="503"/>
    </location>
</feature>
<feature type="transmembrane region" description="Helical" evidence="2">
    <location>
        <begin position="393"/>
        <end position="416"/>
    </location>
</feature>
<keyword evidence="2" id="KW-0472">Membrane</keyword>
<accession>A0A1Y2GPU5</accession>
<feature type="compositionally biased region" description="Polar residues" evidence="1">
    <location>
        <begin position="510"/>
        <end position="522"/>
    </location>
</feature>
<organism evidence="3 4">
    <name type="scientific">Lobosporangium transversale</name>
    <dbReference type="NCBI Taxonomy" id="64571"/>
    <lineage>
        <taxon>Eukaryota</taxon>
        <taxon>Fungi</taxon>
        <taxon>Fungi incertae sedis</taxon>
        <taxon>Mucoromycota</taxon>
        <taxon>Mortierellomycotina</taxon>
        <taxon>Mortierellomycetes</taxon>
        <taxon>Mortierellales</taxon>
        <taxon>Mortierellaceae</taxon>
        <taxon>Lobosporangium</taxon>
    </lineage>
</organism>
<keyword evidence="2" id="KW-0812">Transmembrane</keyword>
<dbReference type="RefSeq" id="XP_021882063.1">
    <property type="nucleotide sequence ID" value="XM_022030037.1"/>
</dbReference>
<proteinExistence type="predicted"/>
<keyword evidence="2" id="KW-1133">Transmembrane helix</keyword>
<name>A0A1Y2GPU5_9FUNG</name>